<feature type="signal peptide" evidence="1">
    <location>
        <begin position="1"/>
        <end position="16"/>
    </location>
</feature>
<gene>
    <name evidence="2" type="ORF">B0H17DRAFT_1181771</name>
</gene>
<keyword evidence="1" id="KW-0732">Signal</keyword>
<protein>
    <recommendedName>
        <fullName evidence="4">Secreted protein</fullName>
    </recommendedName>
</protein>
<proteinExistence type="predicted"/>
<evidence type="ECO:0000256" key="1">
    <source>
        <dbReference type="SAM" id="SignalP"/>
    </source>
</evidence>
<evidence type="ECO:0008006" key="4">
    <source>
        <dbReference type="Google" id="ProtNLM"/>
    </source>
</evidence>
<evidence type="ECO:0000313" key="3">
    <source>
        <dbReference type="Proteomes" id="UP001221757"/>
    </source>
</evidence>
<keyword evidence="3" id="KW-1185">Reference proteome</keyword>
<dbReference type="AlphaFoldDB" id="A0AAD7D7R9"/>
<sequence length="101" mass="11365">VASFFILLSPVASVAFTHIHDLRIHPIHPSARQYLFGTPALRRRPFPFNTRIILFADAQQLPLHPESAAPSPDGYRVPTVHQFPFRIPSSQHQALLSTTEC</sequence>
<feature type="non-terminal residue" evidence="2">
    <location>
        <position position="1"/>
    </location>
</feature>
<name>A0AAD7D7R9_MYCRO</name>
<evidence type="ECO:0000313" key="2">
    <source>
        <dbReference type="EMBL" id="KAJ7682986.1"/>
    </source>
</evidence>
<feature type="chain" id="PRO_5042277053" description="Secreted protein" evidence="1">
    <location>
        <begin position="17"/>
        <end position="101"/>
    </location>
</feature>
<reference evidence="2" key="1">
    <citation type="submission" date="2023-03" db="EMBL/GenBank/DDBJ databases">
        <title>Massive genome expansion in bonnet fungi (Mycena s.s.) driven by repeated elements and novel gene families across ecological guilds.</title>
        <authorList>
            <consortium name="Lawrence Berkeley National Laboratory"/>
            <person name="Harder C.B."/>
            <person name="Miyauchi S."/>
            <person name="Viragh M."/>
            <person name="Kuo A."/>
            <person name="Thoen E."/>
            <person name="Andreopoulos B."/>
            <person name="Lu D."/>
            <person name="Skrede I."/>
            <person name="Drula E."/>
            <person name="Henrissat B."/>
            <person name="Morin E."/>
            <person name="Kohler A."/>
            <person name="Barry K."/>
            <person name="LaButti K."/>
            <person name="Morin E."/>
            <person name="Salamov A."/>
            <person name="Lipzen A."/>
            <person name="Mereny Z."/>
            <person name="Hegedus B."/>
            <person name="Baldrian P."/>
            <person name="Stursova M."/>
            <person name="Weitz H."/>
            <person name="Taylor A."/>
            <person name="Grigoriev I.V."/>
            <person name="Nagy L.G."/>
            <person name="Martin F."/>
            <person name="Kauserud H."/>
        </authorList>
    </citation>
    <scope>NUCLEOTIDE SEQUENCE</scope>
    <source>
        <strain evidence="2">CBHHK067</strain>
    </source>
</reference>
<accession>A0AAD7D7R9</accession>
<organism evidence="2 3">
    <name type="scientific">Mycena rosella</name>
    <name type="common">Pink bonnet</name>
    <name type="synonym">Agaricus rosellus</name>
    <dbReference type="NCBI Taxonomy" id="1033263"/>
    <lineage>
        <taxon>Eukaryota</taxon>
        <taxon>Fungi</taxon>
        <taxon>Dikarya</taxon>
        <taxon>Basidiomycota</taxon>
        <taxon>Agaricomycotina</taxon>
        <taxon>Agaricomycetes</taxon>
        <taxon>Agaricomycetidae</taxon>
        <taxon>Agaricales</taxon>
        <taxon>Marasmiineae</taxon>
        <taxon>Mycenaceae</taxon>
        <taxon>Mycena</taxon>
    </lineage>
</organism>
<comment type="caution">
    <text evidence="2">The sequence shown here is derived from an EMBL/GenBank/DDBJ whole genome shotgun (WGS) entry which is preliminary data.</text>
</comment>
<dbReference type="Proteomes" id="UP001221757">
    <property type="component" value="Unassembled WGS sequence"/>
</dbReference>
<dbReference type="EMBL" id="JARKIE010000112">
    <property type="protein sequence ID" value="KAJ7682986.1"/>
    <property type="molecule type" value="Genomic_DNA"/>
</dbReference>